<gene>
    <name evidence="4" type="ORF">CK501_08100</name>
</gene>
<reference evidence="4 5" key="1">
    <citation type="submission" date="2017-08" db="EMBL/GenBank/DDBJ databases">
        <title>Halovibrio sewagensis sp. nov., isolated from wastewater of high salinity.</title>
        <authorList>
            <person name="Dong X."/>
            <person name="Zhang G."/>
        </authorList>
    </citation>
    <scope>NUCLEOTIDE SEQUENCE [LARGE SCALE GENOMIC DNA]</scope>
    <source>
        <strain evidence="4 5">YL5-2</strain>
    </source>
</reference>
<keyword evidence="2" id="KW-0560">Oxidoreductase</keyword>
<comment type="similarity">
    <text evidence="1 3">Belongs to the short-chain dehydrogenases/reductases (SDR) family.</text>
</comment>
<dbReference type="PRINTS" id="PR00080">
    <property type="entry name" value="SDRFAMILY"/>
</dbReference>
<dbReference type="EMBL" id="NSKD01000003">
    <property type="protein sequence ID" value="PAU80400.1"/>
    <property type="molecule type" value="Genomic_DNA"/>
</dbReference>
<dbReference type="PRINTS" id="PR00081">
    <property type="entry name" value="GDHRDH"/>
</dbReference>
<dbReference type="Gene3D" id="3.40.50.720">
    <property type="entry name" value="NAD(P)-binding Rossmann-like Domain"/>
    <property type="match status" value="1"/>
</dbReference>
<name>A0A2A2F6F8_9GAMM</name>
<evidence type="ECO:0000256" key="3">
    <source>
        <dbReference type="RuleBase" id="RU000363"/>
    </source>
</evidence>
<accession>A0A2A2F6F8</accession>
<dbReference type="SUPFAM" id="SSF51735">
    <property type="entry name" value="NAD(P)-binding Rossmann-fold domains"/>
    <property type="match status" value="1"/>
</dbReference>
<organism evidence="4 5">
    <name type="scientific">Halovibrio salipaludis</name>
    <dbReference type="NCBI Taxonomy" id="2032626"/>
    <lineage>
        <taxon>Bacteria</taxon>
        <taxon>Pseudomonadati</taxon>
        <taxon>Pseudomonadota</taxon>
        <taxon>Gammaproteobacteria</taxon>
        <taxon>Oceanospirillales</taxon>
        <taxon>Halomonadaceae</taxon>
        <taxon>Halovibrio</taxon>
    </lineage>
</organism>
<evidence type="ECO:0000256" key="1">
    <source>
        <dbReference type="ARBA" id="ARBA00006484"/>
    </source>
</evidence>
<dbReference type="InterPro" id="IPR036291">
    <property type="entry name" value="NAD(P)-bd_dom_sf"/>
</dbReference>
<protein>
    <submittedName>
        <fullName evidence="4">Short-chain dehydrogenase</fullName>
    </submittedName>
</protein>
<evidence type="ECO:0000256" key="2">
    <source>
        <dbReference type="ARBA" id="ARBA00023002"/>
    </source>
</evidence>
<proteinExistence type="inferred from homology"/>
<keyword evidence="5" id="KW-1185">Reference proteome</keyword>
<sequence>MFDFLASPKRLSQSANAVVTGAGSGIGRAFALEIARRGGAVLCSDINESSLNETVNTIVQEGGEAFGMTCDVSKLGQVQQLAREAGNALPGPVDLVVNNAGVGIGGQVIGETPIKDWKWTLGINLWGVIHGCHVFAPLLRANGRGGIINVASTASFSAAPLMGPYNVSKAGALALSETLAAEMAGTGVSVTALCPTLVKTNINANGRIRGESSSLLDRLMDRFGMAPERVIRDALAALDRGELYVMPQADAKLIWVAKRWTPRVYARGTALVSRYASRRLSANPDTLNS</sequence>
<dbReference type="Pfam" id="PF00106">
    <property type="entry name" value="adh_short"/>
    <property type="match status" value="1"/>
</dbReference>
<dbReference type="OrthoDB" id="5786478at2"/>
<dbReference type="GO" id="GO:0016491">
    <property type="term" value="F:oxidoreductase activity"/>
    <property type="evidence" value="ECO:0007669"/>
    <property type="project" value="UniProtKB-KW"/>
</dbReference>
<dbReference type="PROSITE" id="PS00061">
    <property type="entry name" value="ADH_SHORT"/>
    <property type="match status" value="1"/>
</dbReference>
<dbReference type="RefSeq" id="WP_095617243.1">
    <property type="nucleotide sequence ID" value="NZ_NSKD01000003.1"/>
</dbReference>
<dbReference type="GO" id="GO:0016020">
    <property type="term" value="C:membrane"/>
    <property type="evidence" value="ECO:0007669"/>
    <property type="project" value="TreeGrafter"/>
</dbReference>
<dbReference type="CDD" id="cd05233">
    <property type="entry name" value="SDR_c"/>
    <property type="match status" value="1"/>
</dbReference>
<comment type="caution">
    <text evidence="4">The sequence shown here is derived from an EMBL/GenBank/DDBJ whole genome shotgun (WGS) entry which is preliminary data.</text>
</comment>
<dbReference type="PANTHER" id="PTHR44196:SF1">
    <property type="entry name" value="DEHYDROGENASE_REDUCTASE SDR FAMILY MEMBER 7B"/>
    <property type="match status" value="1"/>
</dbReference>
<dbReference type="PANTHER" id="PTHR44196">
    <property type="entry name" value="DEHYDROGENASE/REDUCTASE SDR FAMILY MEMBER 7B"/>
    <property type="match status" value="1"/>
</dbReference>
<evidence type="ECO:0000313" key="4">
    <source>
        <dbReference type="EMBL" id="PAU80400.1"/>
    </source>
</evidence>
<dbReference type="InterPro" id="IPR002347">
    <property type="entry name" value="SDR_fam"/>
</dbReference>
<evidence type="ECO:0000313" key="5">
    <source>
        <dbReference type="Proteomes" id="UP000218896"/>
    </source>
</evidence>
<dbReference type="AlphaFoldDB" id="A0A2A2F6F8"/>
<dbReference type="InterPro" id="IPR020904">
    <property type="entry name" value="Sc_DH/Rdtase_CS"/>
</dbReference>
<dbReference type="Proteomes" id="UP000218896">
    <property type="component" value="Unassembled WGS sequence"/>
</dbReference>